<feature type="region of interest" description="Disordered" evidence="7">
    <location>
        <begin position="86"/>
        <end position="120"/>
    </location>
</feature>
<dbReference type="InterPro" id="IPR017930">
    <property type="entry name" value="Myb_dom"/>
</dbReference>
<keyword evidence="10" id="KW-1185">Reference proteome</keyword>
<dbReference type="SUPFAM" id="SSF46689">
    <property type="entry name" value="Homeodomain-like"/>
    <property type="match status" value="1"/>
</dbReference>
<accession>A0AAW1Y8A7</accession>
<dbReference type="PANTHER" id="PTHR31499">
    <property type="entry name" value="MYB FAMILY TRANSCRIPTION FACTOR PHL11"/>
    <property type="match status" value="1"/>
</dbReference>
<name>A0AAW1Y8A7_RUBAR</name>
<evidence type="ECO:0000256" key="5">
    <source>
        <dbReference type="ARBA" id="ARBA00023163"/>
    </source>
</evidence>
<evidence type="ECO:0000256" key="1">
    <source>
        <dbReference type="ARBA" id="ARBA00004123"/>
    </source>
</evidence>
<keyword evidence="4" id="KW-0175">Coiled coil</keyword>
<protein>
    <recommendedName>
        <fullName evidence="8">HTH myb-type domain-containing protein</fullName>
    </recommendedName>
</protein>
<organism evidence="9 10">
    <name type="scientific">Rubus argutus</name>
    <name type="common">Southern blackberry</name>
    <dbReference type="NCBI Taxonomy" id="59490"/>
    <lineage>
        <taxon>Eukaryota</taxon>
        <taxon>Viridiplantae</taxon>
        <taxon>Streptophyta</taxon>
        <taxon>Embryophyta</taxon>
        <taxon>Tracheophyta</taxon>
        <taxon>Spermatophyta</taxon>
        <taxon>Magnoliopsida</taxon>
        <taxon>eudicotyledons</taxon>
        <taxon>Gunneridae</taxon>
        <taxon>Pentapetalae</taxon>
        <taxon>rosids</taxon>
        <taxon>fabids</taxon>
        <taxon>Rosales</taxon>
        <taxon>Rosaceae</taxon>
        <taxon>Rosoideae</taxon>
        <taxon>Rosoideae incertae sedis</taxon>
        <taxon>Rubus</taxon>
    </lineage>
</organism>
<evidence type="ECO:0000313" key="10">
    <source>
        <dbReference type="Proteomes" id="UP001457282"/>
    </source>
</evidence>
<feature type="region of interest" description="Disordered" evidence="7">
    <location>
        <begin position="18"/>
        <end position="73"/>
    </location>
</feature>
<dbReference type="EMBL" id="JBEDUW010000002">
    <property type="protein sequence ID" value="KAK9945006.1"/>
    <property type="molecule type" value="Genomic_DNA"/>
</dbReference>
<dbReference type="PANTHER" id="PTHR31499:SF80">
    <property type="entry name" value="HTH MYB-TYPE DOMAIN-CONTAINING PROTEIN"/>
    <property type="match status" value="1"/>
</dbReference>
<dbReference type="Gene3D" id="1.10.10.60">
    <property type="entry name" value="Homeodomain-like"/>
    <property type="match status" value="1"/>
</dbReference>
<feature type="region of interest" description="Disordered" evidence="7">
    <location>
        <begin position="420"/>
        <end position="511"/>
    </location>
</feature>
<comment type="similarity">
    <text evidence="2">Belongs to the MYB-CC family.</text>
</comment>
<feature type="domain" description="HTH myb-type" evidence="8">
    <location>
        <begin position="281"/>
        <end position="341"/>
    </location>
</feature>
<comment type="caution">
    <text evidence="9">The sequence shown here is derived from an EMBL/GenBank/DDBJ whole genome shotgun (WGS) entry which is preliminary data.</text>
</comment>
<keyword evidence="5" id="KW-0804">Transcription</keyword>
<evidence type="ECO:0000259" key="8">
    <source>
        <dbReference type="PROSITE" id="PS51294"/>
    </source>
</evidence>
<dbReference type="FunFam" id="1.10.10.60:FF:000002">
    <property type="entry name" value="Myb family transcription factor"/>
    <property type="match status" value="1"/>
</dbReference>
<dbReference type="Pfam" id="PF00249">
    <property type="entry name" value="Myb_DNA-binding"/>
    <property type="match status" value="1"/>
</dbReference>
<dbReference type="Pfam" id="PF14379">
    <property type="entry name" value="Myb_CC_LHEQLE"/>
    <property type="match status" value="1"/>
</dbReference>
<dbReference type="GO" id="GO:0005634">
    <property type="term" value="C:nucleus"/>
    <property type="evidence" value="ECO:0007669"/>
    <property type="project" value="UniProtKB-SubCell"/>
</dbReference>
<proteinExistence type="inferred from homology"/>
<evidence type="ECO:0000256" key="7">
    <source>
        <dbReference type="SAM" id="MobiDB-lite"/>
    </source>
</evidence>
<keyword evidence="6" id="KW-0539">Nucleus</keyword>
<dbReference type="Proteomes" id="UP001457282">
    <property type="component" value="Unassembled WGS sequence"/>
</dbReference>
<dbReference type="PROSITE" id="PS51294">
    <property type="entry name" value="HTH_MYB"/>
    <property type="match status" value="1"/>
</dbReference>
<reference evidence="9 10" key="1">
    <citation type="journal article" date="2023" name="G3 (Bethesda)">
        <title>A chromosome-length genome assembly and annotation of blackberry (Rubus argutus, cv. 'Hillquist').</title>
        <authorList>
            <person name="Bruna T."/>
            <person name="Aryal R."/>
            <person name="Dudchenko O."/>
            <person name="Sargent D.J."/>
            <person name="Mead D."/>
            <person name="Buti M."/>
            <person name="Cavallini A."/>
            <person name="Hytonen T."/>
            <person name="Andres J."/>
            <person name="Pham M."/>
            <person name="Weisz D."/>
            <person name="Mascagni F."/>
            <person name="Usai G."/>
            <person name="Natali L."/>
            <person name="Bassil N."/>
            <person name="Fernandez G.E."/>
            <person name="Lomsadze A."/>
            <person name="Armour M."/>
            <person name="Olukolu B."/>
            <person name="Poorten T."/>
            <person name="Britton C."/>
            <person name="Davik J."/>
            <person name="Ashrafi H."/>
            <person name="Aiden E.L."/>
            <person name="Borodovsky M."/>
            <person name="Worthington M."/>
        </authorList>
    </citation>
    <scope>NUCLEOTIDE SEQUENCE [LARGE SCALE GENOMIC DNA]</scope>
    <source>
        <strain evidence="9">PI 553951</strain>
    </source>
</reference>
<dbReference type="InterPro" id="IPR046955">
    <property type="entry name" value="PHR1-like"/>
</dbReference>
<evidence type="ECO:0000256" key="2">
    <source>
        <dbReference type="ARBA" id="ARBA00006783"/>
    </source>
</evidence>
<gene>
    <name evidence="9" type="ORF">M0R45_010538</name>
</gene>
<dbReference type="GO" id="GO:0003700">
    <property type="term" value="F:DNA-binding transcription factor activity"/>
    <property type="evidence" value="ECO:0007669"/>
    <property type="project" value="InterPro"/>
</dbReference>
<dbReference type="GO" id="GO:0003677">
    <property type="term" value="F:DNA binding"/>
    <property type="evidence" value="ECO:0007669"/>
    <property type="project" value="InterPro"/>
</dbReference>
<dbReference type="InterPro" id="IPR006447">
    <property type="entry name" value="Myb_dom_plants"/>
</dbReference>
<feature type="compositionally biased region" description="Polar residues" evidence="7">
    <location>
        <begin position="99"/>
        <end position="120"/>
    </location>
</feature>
<feature type="compositionally biased region" description="Low complexity" evidence="7">
    <location>
        <begin position="24"/>
        <end position="35"/>
    </location>
</feature>
<dbReference type="InterPro" id="IPR009057">
    <property type="entry name" value="Homeodomain-like_sf"/>
</dbReference>
<dbReference type="InterPro" id="IPR001005">
    <property type="entry name" value="SANT/Myb"/>
</dbReference>
<evidence type="ECO:0000313" key="9">
    <source>
        <dbReference type="EMBL" id="KAK9945006.1"/>
    </source>
</evidence>
<evidence type="ECO:0000256" key="4">
    <source>
        <dbReference type="ARBA" id="ARBA00023054"/>
    </source>
</evidence>
<dbReference type="AlphaFoldDB" id="A0AAW1Y8A7"/>
<evidence type="ECO:0000256" key="6">
    <source>
        <dbReference type="ARBA" id="ARBA00023242"/>
    </source>
</evidence>
<dbReference type="InterPro" id="IPR025756">
    <property type="entry name" value="Myb_CC_LHEQLE"/>
</dbReference>
<feature type="compositionally biased region" description="Basic and acidic residues" evidence="7">
    <location>
        <begin position="341"/>
        <end position="356"/>
    </location>
</feature>
<keyword evidence="3" id="KW-0805">Transcription regulation</keyword>
<comment type="subcellular location">
    <subcellularLocation>
        <location evidence="1">Nucleus</location>
    </subcellularLocation>
</comment>
<feature type="compositionally biased region" description="Basic and acidic residues" evidence="7">
    <location>
        <begin position="442"/>
        <end position="455"/>
    </location>
</feature>
<dbReference type="NCBIfam" id="TIGR01557">
    <property type="entry name" value="myb_SHAQKYF"/>
    <property type="match status" value="1"/>
</dbReference>
<sequence length="511" mass="56284">MEARPVIRRSAAKQLTHMGVSGALSSSLPVLQSPSEETYPKLPDSQQVSMEREHISRPGVHAGHSTSNSGVVGHIFSSPSRFSTDLHYSSVSPREKQSRNNPFISQSSNSVSMPLPHSSPSGVFQSTASCAYSKENSDSWGTDSLPGFLDFPVNTPVENSQIESSSCSGIMAAEEISKQNDWQEWANQLITDDDALTSNWSDLLVDNNVTDMEPKMTYQVPKPSLNFSAQQSQVPQQHPASSREIIPAPSREIIPAPSREILPVPSKDIIAVSTPSSANSAAAKPRMRWTPELHEAFVEAVNQLGGSERATPKGVLKLMKVEGLTIYHVKSHLQKYRTARYRPESSEGSSEKKSTPLEEMTSLDLKTGIEITEALRLQMEVQKRLHEQLEIQRNLQLRIEEQGRYLQMMFEKQCKSGVDKLNASSSSLDDPSAHPSDAMEISPDKSELEPSKVDPGETEADPVKSNVTSAECAEEQPIEKQKSPETEISQDPEPDVCMSSSQPPKRPKIKE</sequence>
<feature type="region of interest" description="Disordered" evidence="7">
    <location>
        <begin position="337"/>
        <end position="358"/>
    </location>
</feature>
<evidence type="ECO:0000256" key="3">
    <source>
        <dbReference type="ARBA" id="ARBA00023015"/>
    </source>
</evidence>